<dbReference type="KEGG" id="rba:RB3833"/>
<dbReference type="AlphaFoldDB" id="Q7UTK2"/>
<keyword evidence="4" id="KW-1185">Reference proteome</keyword>
<feature type="region of interest" description="Disordered" evidence="1">
    <location>
        <begin position="1"/>
        <end position="21"/>
    </location>
</feature>
<organism evidence="3 4">
    <name type="scientific">Rhodopirellula baltica (strain DSM 10527 / NCIMB 13988 / SH1)</name>
    <dbReference type="NCBI Taxonomy" id="243090"/>
    <lineage>
        <taxon>Bacteria</taxon>
        <taxon>Pseudomonadati</taxon>
        <taxon>Planctomycetota</taxon>
        <taxon>Planctomycetia</taxon>
        <taxon>Pirellulales</taxon>
        <taxon>Pirellulaceae</taxon>
        <taxon>Rhodopirellula</taxon>
    </lineage>
</organism>
<evidence type="ECO:0000256" key="1">
    <source>
        <dbReference type="SAM" id="MobiDB-lite"/>
    </source>
</evidence>
<dbReference type="STRING" id="243090.RB3833"/>
<protein>
    <recommendedName>
        <fullName evidence="5">Transmembrane protein</fullName>
    </recommendedName>
</protein>
<dbReference type="InParanoid" id="Q7UTK2"/>
<dbReference type="EMBL" id="BX294139">
    <property type="protein sequence ID" value="CAD73434.1"/>
    <property type="molecule type" value="Genomic_DNA"/>
</dbReference>
<proteinExistence type="predicted"/>
<reference evidence="3 4" key="1">
    <citation type="journal article" date="2003" name="Proc. Natl. Acad. Sci. U.S.A.">
        <title>Complete genome sequence of the marine planctomycete Pirellula sp. strain 1.</title>
        <authorList>
            <person name="Gloeckner F.O."/>
            <person name="Kube M."/>
            <person name="Bauer M."/>
            <person name="Teeling H."/>
            <person name="Lombardot T."/>
            <person name="Ludwig W."/>
            <person name="Gade D."/>
            <person name="Beck A."/>
            <person name="Borzym K."/>
            <person name="Heitmann K."/>
            <person name="Rabus R."/>
            <person name="Schlesner H."/>
            <person name="Amann R."/>
            <person name="Reinhardt R."/>
        </authorList>
    </citation>
    <scope>NUCLEOTIDE SEQUENCE [LARGE SCALE GENOMIC DNA]</scope>
    <source>
        <strain evidence="4">DSM 10527 / NCIMB 13988 / SH1</strain>
    </source>
</reference>
<feature type="transmembrane region" description="Helical" evidence="2">
    <location>
        <begin position="55"/>
        <end position="73"/>
    </location>
</feature>
<keyword evidence="2" id="KW-1133">Transmembrane helix</keyword>
<feature type="transmembrane region" description="Helical" evidence="2">
    <location>
        <begin position="114"/>
        <end position="135"/>
    </location>
</feature>
<evidence type="ECO:0008006" key="5">
    <source>
        <dbReference type="Google" id="ProtNLM"/>
    </source>
</evidence>
<gene>
    <name evidence="3" type="ordered locus">RB3833</name>
</gene>
<evidence type="ECO:0000256" key="2">
    <source>
        <dbReference type="SAM" id="Phobius"/>
    </source>
</evidence>
<keyword evidence="2" id="KW-0812">Transmembrane</keyword>
<name>Q7UTK2_RHOBA</name>
<evidence type="ECO:0000313" key="3">
    <source>
        <dbReference type="EMBL" id="CAD73434.1"/>
    </source>
</evidence>
<accession>Q7UTK2</accession>
<keyword evidence="2" id="KW-0472">Membrane</keyword>
<dbReference type="EnsemblBacteria" id="CAD73434">
    <property type="protein sequence ID" value="CAD73434"/>
    <property type="gene ID" value="RB3833"/>
</dbReference>
<feature type="transmembrane region" description="Helical" evidence="2">
    <location>
        <begin position="89"/>
        <end position="108"/>
    </location>
</feature>
<dbReference type="PATRIC" id="fig|243090.15.peg.1785"/>
<dbReference type="HOGENOM" id="CLU_1694097_0_0_0"/>
<dbReference type="Proteomes" id="UP000001025">
    <property type="component" value="Chromosome"/>
</dbReference>
<dbReference type="OrthoDB" id="279387at2"/>
<evidence type="ECO:0000313" key="4">
    <source>
        <dbReference type="Proteomes" id="UP000001025"/>
    </source>
</evidence>
<sequence>MTDNPYAPPTETEAVRPSSHDVKSEFRRGPAWYIIFSAVAGAFASVPFLTPVPAIGLVTILGGSVVGGLIFRIRSRNWPHDPGVSSRQMLYSLIAISFPPMGLFLLAGPNAQGIGIILLGALVGAFIACGIFVSGTRRYSMQNERLRQIDLKPIE</sequence>